<keyword evidence="2" id="KW-0121">Carboxypeptidase</keyword>
<dbReference type="SUPFAM" id="SSF49452">
    <property type="entry name" value="Starch-binding domain-like"/>
    <property type="match status" value="1"/>
</dbReference>
<dbReference type="EMBL" id="PGCK01000004">
    <property type="protein sequence ID" value="MCD1294586.1"/>
    <property type="molecule type" value="Genomic_DNA"/>
</dbReference>
<dbReference type="Proteomes" id="UP001320159">
    <property type="component" value="Unassembled WGS sequence"/>
</dbReference>
<keyword evidence="2" id="KW-0378">Hydrolase</keyword>
<comment type="caution">
    <text evidence="2">The sequence shown here is derived from an EMBL/GenBank/DDBJ whole genome shotgun (WGS) entry which is preliminary data.</text>
</comment>
<dbReference type="AlphaFoldDB" id="A0AAP2RBL4"/>
<keyword evidence="3" id="KW-1185">Reference proteome</keyword>
<keyword evidence="1" id="KW-0812">Transmembrane</keyword>
<name>A0AAP2RBL4_9EURY</name>
<dbReference type="GO" id="GO:0004180">
    <property type="term" value="F:carboxypeptidase activity"/>
    <property type="evidence" value="ECO:0007669"/>
    <property type="project" value="UniProtKB-KW"/>
</dbReference>
<organism evidence="2 3">
    <name type="scientific">Methanooceanicella nereidis</name>
    <dbReference type="NCBI Taxonomy" id="2052831"/>
    <lineage>
        <taxon>Archaea</taxon>
        <taxon>Methanobacteriati</taxon>
        <taxon>Methanobacteriota</taxon>
        <taxon>Stenosarchaea group</taxon>
        <taxon>Methanomicrobia</taxon>
        <taxon>Methanocellales</taxon>
        <taxon>Methanocellaceae</taxon>
        <taxon>Methanooceanicella</taxon>
    </lineage>
</organism>
<dbReference type="Gene3D" id="2.60.40.1120">
    <property type="entry name" value="Carboxypeptidase-like, regulatory domain"/>
    <property type="match status" value="1"/>
</dbReference>
<keyword evidence="1" id="KW-1133">Transmembrane helix</keyword>
<reference evidence="2 3" key="1">
    <citation type="submission" date="2017-11" db="EMBL/GenBank/DDBJ databases">
        <title>Isolation and Characterization of Family Methanocellaceae Species from Potential Methane Hydrate Area Offshore Southwestern Taiwan.</title>
        <authorList>
            <person name="Zhang W.-L."/>
            <person name="Chen W.-C."/>
            <person name="Lai M.-C."/>
            <person name="Chen S.-C."/>
        </authorList>
    </citation>
    <scope>NUCLEOTIDE SEQUENCE [LARGE SCALE GENOMIC DNA]</scope>
    <source>
        <strain evidence="2 3">CWC-04</strain>
    </source>
</reference>
<dbReference type="GO" id="GO:0030246">
    <property type="term" value="F:carbohydrate binding"/>
    <property type="evidence" value="ECO:0007669"/>
    <property type="project" value="InterPro"/>
</dbReference>
<feature type="transmembrane region" description="Helical" evidence="1">
    <location>
        <begin position="161"/>
        <end position="179"/>
    </location>
</feature>
<proteinExistence type="predicted"/>
<sequence>MKVLRAITVVFVILYLAAIPIHCISMGSISGMVTSGDNAAIPDATVALWMMDGDVITGLLEIEDNPQYTTNQTSPVVGLYSFFNVPSGVYNITAEKDGYWFFTEAVVTEGTTTANIVIPEYVASEYPAGLGPYEPPERQYFTYVPVIINRTPPEPTITRTSGPDILAFAIAMLFALSIVRKRKKI</sequence>
<evidence type="ECO:0000313" key="2">
    <source>
        <dbReference type="EMBL" id="MCD1294586.1"/>
    </source>
</evidence>
<gene>
    <name evidence="2" type="ORF">CUJ83_06165</name>
</gene>
<evidence type="ECO:0000313" key="3">
    <source>
        <dbReference type="Proteomes" id="UP001320159"/>
    </source>
</evidence>
<dbReference type="InterPro" id="IPR013784">
    <property type="entry name" value="Carb-bd-like_fold"/>
</dbReference>
<keyword evidence="1" id="KW-0472">Membrane</keyword>
<accession>A0AAP2RBL4</accession>
<protein>
    <submittedName>
        <fullName evidence="2">Carboxypeptidase regulatory-like domain-containing protein</fullName>
    </submittedName>
</protein>
<keyword evidence="2" id="KW-0645">Protease</keyword>
<evidence type="ECO:0000256" key="1">
    <source>
        <dbReference type="SAM" id="Phobius"/>
    </source>
</evidence>